<feature type="chain" id="PRO_5040829386" evidence="1">
    <location>
        <begin position="23"/>
        <end position="201"/>
    </location>
</feature>
<evidence type="ECO:0000313" key="3">
    <source>
        <dbReference type="Proteomes" id="UP001165121"/>
    </source>
</evidence>
<evidence type="ECO:0000313" key="2">
    <source>
        <dbReference type="EMBL" id="GMF55906.1"/>
    </source>
</evidence>
<dbReference type="EMBL" id="BSXT01003872">
    <property type="protein sequence ID" value="GMF55906.1"/>
    <property type="molecule type" value="Genomic_DNA"/>
</dbReference>
<feature type="signal peptide" evidence="1">
    <location>
        <begin position="1"/>
        <end position="22"/>
    </location>
</feature>
<proteinExistence type="predicted"/>
<reference evidence="2" key="1">
    <citation type="submission" date="2023-04" db="EMBL/GenBank/DDBJ databases">
        <title>Phytophthora fragariaefolia NBRC 109709.</title>
        <authorList>
            <person name="Ichikawa N."/>
            <person name="Sato H."/>
            <person name="Tonouchi N."/>
        </authorList>
    </citation>
    <scope>NUCLEOTIDE SEQUENCE</scope>
    <source>
        <strain evidence="2">NBRC 109709</strain>
    </source>
</reference>
<protein>
    <submittedName>
        <fullName evidence="2">Unnamed protein product</fullName>
    </submittedName>
</protein>
<comment type="caution">
    <text evidence="2">The sequence shown here is derived from an EMBL/GenBank/DDBJ whole genome shotgun (WGS) entry which is preliminary data.</text>
</comment>
<dbReference type="AlphaFoldDB" id="A0A9W6Y981"/>
<keyword evidence="1" id="KW-0732">Signal</keyword>
<dbReference type="OrthoDB" id="127608at2759"/>
<dbReference type="Proteomes" id="UP001165121">
    <property type="component" value="Unassembled WGS sequence"/>
</dbReference>
<gene>
    <name evidence="2" type="ORF">Pfra01_002361900</name>
</gene>
<evidence type="ECO:0000256" key="1">
    <source>
        <dbReference type="SAM" id="SignalP"/>
    </source>
</evidence>
<accession>A0A9W6Y981</accession>
<keyword evidence="3" id="KW-1185">Reference proteome</keyword>
<organism evidence="2 3">
    <name type="scientific">Phytophthora fragariaefolia</name>
    <dbReference type="NCBI Taxonomy" id="1490495"/>
    <lineage>
        <taxon>Eukaryota</taxon>
        <taxon>Sar</taxon>
        <taxon>Stramenopiles</taxon>
        <taxon>Oomycota</taxon>
        <taxon>Peronosporomycetes</taxon>
        <taxon>Peronosporales</taxon>
        <taxon>Peronosporaceae</taxon>
        <taxon>Phytophthora</taxon>
    </lineage>
</organism>
<sequence length="201" mass="22468">MRIINLMLFGLLCGVCIVRVQAAKSPSVIVGARVVLADQTENRVKRSLRVPSNQGGALDTETPRFVTGEKRDIGVTQVVSTVVRSMRAKAKWIILLKHGFGPAKAMRKLKIKSVRDANFNNFARFYARYLQKHPKKAASLPATAEEAATAVKLDQWLVEKVLPPQIRTKLIEFGLKETAKYERQYMSMWGAKQSKLSANAK</sequence>
<name>A0A9W6Y981_9STRA</name>